<dbReference type="Pfam" id="PF07396">
    <property type="entry name" value="Porin_O_P"/>
    <property type="match status" value="1"/>
</dbReference>
<evidence type="ECO:0000313" key="2">
    <source>
        <dbReference type="Proteomes" id="UP000254893"/>
    </source>
</evidence>
<organism evidence="1 2">
    <name type="scientific">Sphingobacterium spiritivorum</name>
    <name type="common">Flavobacterium spiritivorum</name>
    <dbReference type="NCBI Taxonomy" id="258"/>
    <lineage>
        <taxon>Bacteria</taxon>
        <taxon>Pseudomonadati</taxon>
        <taxon>Bacteroidota</taxon>
        <taxon>Sphingobacteriia</taxon>
        <taxon>Sphingobacteriales</taxon>
        <taxon>Sphingobacteriaceae</taxon>
        <taxon>Sphingobacterium</taxon>
    </lineage>
</organism>
<gene>
    <name evidence="1" type="ORF">NCTC11388_00853</name>
</gene>
<dbReference type="InterPro" id="IPR010870">
    <property type="entry name" value="Porin_O/P"/>
</dbReference>
<dbReference type="Gene3D" id="2.40.160.10">
    <property type="entry name" value="Porin"/>
    <property type="match status" value="1"/>
</dbReference>
<proteinExistence type="predicted"/>
<evidence type="ECO:0000313" key="1">
    <source>
        <dbReference type="EMBL" id="SUJ01646.1"/>
    </source>
</evidence>
<dbReference type="AlphaFoldDB" id="A0A380BIS7"/>
<reference evidence="1 2" key="1">
    <citation type="submission" date="2018-06" db="EMBL/GenBank/DDBJ databases">
        <authorList>
            <consortium name="Pathogen Informatics"/>
            <person name="Doyle S."/>
        </authorList>
    </citation>
    <scope>NUCLEOTIDE SEQUENCE [LARGE SCALE GENOMIC DNA]</scope>
    <source>
        <strain evidence="1 2">NCTC11388</strain>
    </source>
</reference>
<dbReference type="Proteomes" id="UP000254893">
    <property type="component" value="Unassembled WGS sequence"/>
</dbReference>
<protein>
    <submittedName>
        <fullName evidence="1">Phosphate-selective porin</fullName>
    </submittedName>
</protein>
<sequence>MKKHLFFHMKIHALCSFFLILIIHVFPLNKVHAQVPDSTWGKDFENYPKFQFKGLFQARFTTSLNKDVDVGGLHHADHSGTDNTFALKYMRAQVQAKISKRTEVVALVNLADFKSDPKTKVLENAYLKYTFSPKIALTVGQFRPWFGIEETYPVDIIKSLDWSNQYFEFGKNGWTSFQLGASVGGTLHFGTMPFQYALSVVNGNGKNQISDNNNGKQYLSRMVFGLSRKYRVNLGVNGGVGDAFHKTVYALGADMTSNIALSPRWFLDMQVEAKQAINHNLYFALGEDVRSPDINDYQMRGIYFLPNLRYEIKHKNLSAIEVSCRYEYLDVNFKKDKNPRETITPMFGLEFLKNYGARIQVGMQIDRYKHQIENTTTYNGNLFILQVQSRL</sequence>
<dbReference type="InterPro" id="IPR023614">
    <property type="entry name" value="Porin_dom_sf"/>
</dbReference>
<accession>A0A380BIS7</accession>
<dbReference type="EMBL" id="UGYW01000002">
    <property type="protein sequence ID" value="SUJ01646.1"/>
    <property type="molecule type" value="Genomic_DNA"/>
</dbReference>
<name>A0A380BIS7_SPHSI</name>